<proteinExistence type="inferred from homology"/>
<protein>
    <recommendedName>
        <fullName evidence="2">von Hippel-Lindau disease tumour suppressor beta domain-containing protein</fullName>
    </recommendedName>
</protein>
<keyword evidence="4" id="KW-1185">Reference proteome</keyword>
<dbReference type="InterPro" id="IPR022772">
    <property type="entry name" value="VHL_tumour_suppress_b/a_dom"/>
</dbReference>
<name>A0A9N9SDV0_PHACE</name>
<reference evidence="3" key="2">
    <citation type="submission" date="2022-10" db="EMBL/GenBank/DDBJ databases">
        <authorList>
            <consortium name="ENA_rothamsted_submissions"/>
            <consortium name="culmorum"/>
            <person name="King R."/>
        </authorList>
    </citation>
    <scope>NUCLEOTIDE SEQUENCE</scope>
</reference>
<dbReference type="InterPro" id="IPR036208">
    <property type="entry name" value="VHL_sf"/>
</dbReference>
<dbReference type="Proteomes" id="UP001153737">
    <property type="component" value="Chromosome 1"/>
</dbReference>
<dbReference type="SUPFAM" id="SSF49468">
    <property type="entry name" value="VHL"/>
    <property type="match status" value="1"/>
</dbReference>
<dbReference type="CDD" id="cd05468">
    <property type="entry name" value="pVHL"/>
    <property type="match status" value="1"/>
</dbReference>
<sequence length="180" mass="21679">MSKNMVPVGGDKLDNDLHSLKSDDKAYIRFINKTDRTIELVWINFKGEYWRYQVLRKDEYIDVNTYKTHPWMALDQITKDRMHVDSKFLFLPKTSAEYLQERYPDKIVPEHYEMRMRVYVTLPLYSLKYAALLSIRNQLRNTEDADVLELPRELIEELKRTINHRKHMCSTVRKLHVSTR</sequence>
<evidence type="ECO:0000313" key="3">
    <source>
        <dbReference type="EMBL" id="CAG9813632.1"/>
    </source>
</evidence>
<dbReference type="InterPro" id="IPR024053">
    <property type="entry name" value="VHL_beta_dom"/>
</dbReference>
<dbReference type="EMBL" id="OU896707">
    <property type="protein sequence ID" value="CAG9813632.1"/>
    <property type="molecule type" value="Genomic_DNA"/>
</dbReference>
<dbReference type="Gene3D" id="2.60.40.780">
    <property type="entry name" value="von Hippel-Lindau disease tumour suppressor, beta domain"/>
    <property type="match status" value="1"/>
</dbReference>
<dbReference type="OrthoDB" id="413400at2759"/>
<evidence type="ECO:0000313" key="4">
    <source>
        <dbReference type="Proteomes" id="UP001153737"/>
    </source>
</evidence>
<gene>
    <name evidence="3" type="ORF">PHAECO_LOCUS507</name>
</gene>
<reference evidence="3" key="1">
    <citation type="submission" date="2022-01" db="EMBL/GenBank/DDBJ databases">
        <authorList>
            <person name="King R."/>
        </authorList>
    </citation>
    <scope>NUCLEOTIDE SEQUENCE</scope>
</reference>
<dbReference type="Gene3D" id="1.10.750.10">
    <property type="entry name" value="von Hippel-Lindau disease tumour suppressor, alpha domain"/>
    <property type="match status" value="1"/>
</dbReference>
<feature type="domain" description="von Hippel-Lindau disease tumour suppressor beta" evidence="2">
    <location>
        <begin position="18"/>
        <end position="95"/>
    </location>
</feature>
<evidence type="ECO:0000259" key="2">
    <source>
        <dbReference type="Pfam" id="PF01847"/>
    </source>
</evidence>
<dbReference type="Pfam" id="PF01847">
    <property type="entry name" value="VHL"/>
    <property type="match status" value="1"/>
</dbReference>
<dbReference type="FunFam" id="2.60.40.780:FF:000001">
    <property type="entry name" value="von Hippel-Lindau disease tumor suppressor"/>
    <property type="match status" value="1"/>
</dbReference>
<evidence type="ECO:0000256" key="1">
    <source>
        <dbReference type="ARBA" id="ARBA00010057"/>
    </source>
</evidence>
<dbReference type="AlphaFoldDB" id="A0A9N9SDV0"/>
<comment type="similarity">
    <text evidence="1">Belongs to the VHL family.</text>
</comment>
<dbReference type="InterPro" id="IPR037139">
    <property type="entry name" value="VHL_alpha_dom_sf"/>
</dbReference>
<organism evidence="3 4">
    <name type="scientific">Phaedon cochleariae</name>
    <name type="common">Mustard beetle</name>
    <dbReference type="NCBI Taxonomy" id="80249"/>
    <lineage>
        <taxon>Eukaryota</taxon>
        <taxon>Metazoa</taxon>
        <taxon>Ecdysozoa</taxon>
        <taxon>Arthropoda</taxon>
        <taxon>Hexapoda</taxon>
        <taxon>Insecta</taxon>
        <taxon>Pterygota</taxon>
        <taxon>Neoptera</taxon>
        <taxon>Endopterygota</taxon>
        <taxon>Coleoptera</taxon>
        <taxon>Polyphaga</taxon>
        <taxon>Cucujiformia</taxon>
        <taxon>Chrysomeloidea</taxon>
        <taxon>Chrysomelidae</taxon>
        <taxon>Chrysomelinae</taxon>
        <taxon>Chrysomelini</taxon>
        <taxon>Phaedon</taxon>
    </lineage>
</organism>
<accession>A0A9N9SDV0</accession>
<dbReference type="InterPro" id="IPR037140">
    <property type="entry name" value="VHL_beta_dom_sf"/>
</dbReference>